<evidence type="ECO:0000313" key="4">
    <source>
        <dbReference type="EMBL" id="CAD9772153.1"/>
    </source>
</evidence>
<dbReference type="PRINTS" id="PR01950">
    <property type="entry name" value="LANCSUPER"/>
</dbReference>
<dbReference type="SMART" id="SM01260">
    <property type="entry name" value="LANC_like"/>
    <property type="match status" value="1"/>
</dbReference>
<evidence type="ECO:0000256" key="2">
    <source>
        <dbReference type="SAM" id="MobiDB-lite"/>
    </source>
</evidence>
<dbReference type="EMBL" id="HBHP01025977">
    <property type="protein sequence ID" value="CAD9772153.1"/>
    <property type="molecule type" value="Transcribed_RNA"/>
</dbReference>
<dbReference type="GO" id="GO:0046872">
    <property type="term" value="F:metal ion binding"/>
    <property type="evidence" value="ECO:0007669"/>
    <property type="project" value="UniProtKB-KW"/>
</dbReference>
<evidence type="ECO:0000256" key="3">
    <source>
        <dbReference type="SAM" id="SignalP"/>
    </source>
</evidence>
<dbReference type="InterPro" id="IPR012341">
    <property type="entry name" value="6hp_glycosidase-like_sf"/>
</dbReference>
<protein>
    <submittedName>
        <fullName evidence="4">Uncharacterized protein</fullName>
    </submittedName>
</protein>
<evidence type="ECO:0000256" key="1">
    <source>
        <dbReference type="PIRSR" id="PIRSR607822-1"/>
    </source>
</evidence>
<name>A0A7S2TY34_9EUKA</name>
<dbReference type="GO" id="GO:0005886">
    <property type="term" value="C:plasma membrane"/>
    <property type="evidence" value="ECO:0007669"/>
    <property type="project" value="TreeGrafter"/>
</dbReference>
<dbReference type="GO" id="GO:0005975">
    <property type="term" value="P:carbohydrate metabolic process"/>
    <property type="evidence" value="ECO:0007669"/>
    <property type="project" value="InterPro"/>
</dbReference>
<dbReference type="PANTHER" id="PTHR12736">
    <property type="entry name" value="LANC-LIKE PROTEIN"/>
    <property type="match status" value="1"/>
</dbReference>
<feature type="chain" id="PRO_5031270792" evidence="3">
    <location>
        <begin position="19"/>
        <end position="681"/>
    </location>
</feature>
<feature type="region of interest" description="Disordered" evidence="2">
    <location>
        <begin position="625"/>
        <end position="681"/>
    </location>
</feature>
<accession>A0A7S2TY34</accession>
<keyword evidence="3" id="KW-0732">Signal</keyword>
<feature type="signal peptide" evidence="3">
    <location>
        <begin position="1"/>
        <end position="18"/>
    </location>
</feature>
<dbReference type="SUPFAM" id="SSF158745">
    <property type="entry name" value="LanC-like"/>
    <property type="match status" value="1"/>
</dbReference>
<keyword evidence="1" id="KW-0479">Metal-binding</keyword>
<feature type="binding site" evidence="1">
    <location>
        <position position="545"/>
    </location>
    <ligand>
        <name>Zn(2+)</name>
        <dbReference type="ChEBI" id="CHEBI:29105"/>
    </ligand>
</feature>
<keyword evidence="1" id="KW-0862">Zinc</keyword>
<proteinExistence type="predicted"/>
<sequence>MGSSTGLISLCFIPLLRAMESSEDAAAGGLAGVRANARRPVPQIFPDQVVMTQCDPESGLNGLAGVVRSNEEDDGGKLAVHVPSFPHPIKMYRHHLRPLHKMHLFEPGDQVQVIGFTPLPMLEGQVGRVVTYPEPLTGAVSVKFAVRVFPYLMKPCHLKLIVPERTPEILRRQQVDRKMSQYEEDDYRHWINRIDETFPGGALVRPWRAAAHNILKKLVPGVRRPNGEDNVYTGVLGVSLAIWTAVDIADLGSKEEKETAFQKILYNHQVCLDSIPGFKLAFLSGRTGALCLRAAVEEKLGNFGAVKDIAWECLTLSKKLEECLSPSECDLAAGKAGYLYSIAFLRVILDDPKFGSDVALNIINDLISRGQSNAPSKLSVQPLQSIRNNPSGQEVGGMEWKPKTEEEYMEKIKNPESAWRPLALYFETRDEPHLGAHQGILGILTAMLHFPKELDKVEDGWRLIESTLRQIVKHRHESGNIRRFWQSPSDTHVQWCSGSPGIIVPLLMLGEHRRSVREEMMRAAEEAGEVTWVRGMLSTKGLGLCHGICGNGLAMLHLYRSTGSSLWLDRARHFGRVVLKRFALLENQADSPSSLFEGRAGALVFFAALAAPEKAWFPGYACPPPRGSSTQRLRSRRVANEPPASESPSDVREAASERGGGGRRRPVRRVLRNKPSVSVAM</sequence>
<dbReference type="PANTHER" id="PTHR12736:SF7">
    <property type="entry name" value="LANC-LIKE PROTEIN 3"/>
    <property type="match status" value="1"/>
</dbReference>
<dbReference type="InterPro" id="IPR007822">
    <property type="entry name" value="LANC-like"/>
</dbReference>
<feature type="binding site" evidence="1">
    <location>
        <position position="546"/>
    </location>
    <ligand>
        <name>Zn(2+)</name>
        <dbReference type="ChEBI" id="CHEBI:29105"/>
    </ligand>
</feature>
<dbReference type="Pfam" id="PF05147">
    <property type="entry name" value="LANC_like"/>
    <property type="match status" value="1"/>
</dbReference>
<dbReference type="AlphaFoldDB" id="A0A7S2TY34"/>
<organism evidence="4">
    <name type="scientific">Lotharella oceanica</name>
    <dbReference type="NCBI Taxonomy" id="641309"/>
    <lineage>
        <taxon>Eukaryota</taxon>
        <taxon>Sar</taxon>
        <taxon>Rhizaria</taxon>
        <taxon>Cercozoa</taxon>
        <taxon>Chlorarachniophyceae</taxon>
        <taxon>Lotharella</taxon>
    </lineage>
</organism>
<reference evidence="4" key="1">
    <citation type="submission" date="2021-01" db="EMBL/GenBank/DDBJ databases">
        <authorList>
            <person name="Corre E."/>
            <person name="Pelletier E."/>
            <person name="Niang G."/>
            <person name="Scheremetjew M."/>
            <person name="Finn R."/>
            <person name="Kale V."/>
            <person name="Holt S."/>
            <person name="Cochrane G."/>
            <person name="Meng A."/>
            <person name="Brown T."/>
            <person name="Cohen L."/>
        </authorList>
    </citation>
    <scope>NUCLEOTIDE SEQUENCE</scope>
    <source>
        <strain evidence="4">CCMP622</strain>
    </source>
</reference>
<feature type="binding site" evidence="1">
    <location>
        <position position="496"/>
    </location>
    <ligand>
        <name>Zn(2+)</name>
        <dbReference type="ChEBI" id="CHEBI:29105"/>
    </ligand>
</feature>
<dbReference type="CDD" id="cd04794">
    <property type="entry name" value="euk_LANCL"/>
    <property type="match status" value="1"/>
</dbReference>
<dbReference type="Gene3D" id="1.50.10.10">
    <property type="match status" value="1"/>
</dbReference>
<feature type="compositionally biased region" description="Basic residues" evidence="2">
    <location>
        <begin position="661"/>
        <end position="672"/>
    </location>
</feature>
<dbReference type="GO" id="GO:0031179">
    <property type="term" value="P:peptide modification"/>
    <property type="evidence" value="ECO:0007669"/>
    <property type="project" value="InterPro"/>
</dbReference>
<gene>
    <name evidence="4" type="ORF">LSP00402_LOCUS16143</name>
</gene>